<dbReference type="KEGG" id="moz:MoryE10_01790"/>
<comment type="catalytic activity">
    <reaction evidence="3 4">
        <text>N-[(R)-4-phosphopantothenoyl]-L-cysteine + H(+) = (R)-4'-phosphopantetheine + CO2</text>
        <dbReference type="Rhea" id="RHEA:16793"/>
        <dbReference type="ChEBI" id="CHEBI:15378"/>
        <dbReference type="ChEBI" id="CHEBI:16526"/>
        <dbReference type="ChEBI" id="CHEBI:59458"/>
        <dbReference type="ChEBI" id="CHEBI:61723"/>
        <dbReference type="EC" id="4.1.1.36"/>
    </reaction>
</comment>
<dbReference type="GO" id="GO:0015941">
    <property type="term" value="P:pantothenate catabolic process"/>
    <property type="evidence" value="ECO:0007669"/>
    <property type="project" value="InterPro"/>
</dbReference>
<feature type="binding site" evidence="3">
    <location>
        <position position="344"/>
    </location>
    <ligand>
        <name>CTP</name>
        <dbReference type="ChEBI" id="CHEBI:37563"/>
    </ligand>
</feature>
<dbReference type="HAMAP" id="MF_02225">
    <property type="entry name" value="CoaBC"/>
    <property type="match status" value="1"/>
</dbReference>
<gene>
    <name evidence="3 7" type="primary">coaBC</name>
    <name evidence="7" type="ORF">MoryE10_01790</name>
</gene>
<evidence type="ECO:0000256" key="1">
    <source>
        <dbReference type="ARBA" id="ARBA00022793"/>
    </source>
</evidence>
<dbReference type="EMBL" id="AP019782">
    <property type="protein sequence ID" value="BBL69573.1"/>
    <property type="molecule type" value="Genomic_DNA"/>
</dbReference>
<comment type="cofactor">
    <cofactor evidence="3">
        <name>FMN</name>
        <dbReference type="ChEBI" id="CHEBI:58210"/>
    </cofactor>
    <text evidence="3">Binds 1 FMN per subunit.</text>
</comment>
<keyword evidence="3" id="KW-0460">Magnesium</keyword>
<dbReference type="InterPro" id="IPR007085">
    <property type="entry name" value="DNA/pantothenate-metab_flavo_C"/>
</dbReference>
<evidence type="ECO:0000313" key="8">
    <source>
        <dbReference type="Proteomes" id="UP000824988"/>
    </source>
</evidence>
<dbReference type="RefSeq" id="WP_221047936.1">
    <property type="nucleotide sequence ID" value="NZ_AP019782.1"/>
</dbReference>
<feature type="active site" description="Proton donor" evidence="3">
    <location>
        <position position="162"/>
    </location>
</feature>
<comment type="catalytic activity">
    <reaction evidence="3 4">
        <text>(R)-4'-phosphopantothenate + L-cysteine + CTP = N-[(R)-4-phosphopantothenoyl]-L-cysteine + CMP + diphosphate + H(+)</text>
        <dbReference type="Rhea" id="RHEA:19397"/>
        <dbReference type="ChEBI" id="CHEBI:10986"/>
        <dbReference type="ChEBI" id="CHEBI:15378"/>
        <dbReference type="ChEBI" id="CHEBI:33019"/>
        <dbReference type="ChEBI" id="CHEBI:35235"/>
        <dbReference type="ChEBI" id="CHEBI:37563"/>
        <dbReference type="ChEBI" id="CHEBI:59458"/>
        <dbReference type="ChEBI" id="CHEBI:60377"/>
        <dbReference type="EC" id="6.3.2.5"/>
    </reaction>
</comment>
<dbReference type="AlphaFoldDB" id="A0A8D4VKM7"/>
<keyword evidence="1 3" id="KW-0210">Decarboxylase</keyword>
<dbReference type="PANTHER" id="PTHR14359:SF6">
    <property type="entry name" value="PHOSPHOPANTOTHENOYLCYSTEINE DECARBOXYLASE"/>
    <property type="match status" value="1"/>
</dbReference>
<dbReference type="Proteomes" id="UP000824988">
    <property type="component" value="Chromosome"/>
</dbReference>
<feature type="region of interest" description="Phosphopantothenate--cysteine ligase" evidence="3">
    <location>
        <begin position="194"/>
        <end position="404"/>
    </location>
</feature>
<comment type="function">
    <text evidence="4">Catalyzes two steps in the biosynthesis of coenzyme A. In the first step cysteine is conjugated to 4'-phosphopantothenate to form 4-phosphopantothenoylcysteine, in the latter compound is decarboxylated to form 4'-phosphopantotheine.</text>
</comment>
<comment type="pathway">
    <text evidence="3 4">Cofactor biosynthesis; coenzyme A biosynthesis; CoA from (R)-pantothenate: step 3/5.</text>
</comment>
<dbReference type="NCBIfam" id="TIGR00521">
    <property type="entry name" value="coaBC_dfp"/>
    <property type="match status" value="1"/>
</dbReference>
<dbReference type="UniPathway" id="UPA00241">
    <property type="reaction ID" value="UER00353"/>
</dbReference>
<feature type="binding site" evidence="3">
    <location>
        <position position="340"/>
    </location>
    <ligand>
        <name>CTP</name>
        <dbReference type="ChEBI" id="CHEBI:37563"/>
    </ligand>
</feature>
<comment type="caution">
    <text evidence="3">Lacks conserved residue(s) required for the propagation of feature annotation.</text>
</comment>
<dbReference type="GO" id="GO:0004633">
    <property type="term" value="F:phosphopantothenoylcysteine decarboxylase activity"/>
    <property type="evidence" value="ECO:0007669"/>
    <property type="project" value="UniProtKB-UniRule"/>
</dbReference>
<comment type="similarity">
    <text evidence="3 4">In the C-terminal section; belongs to the PPC synthetase family.</text>
</comment>
<feature type="binding site" evidence="3">
    <location>
        <position position="292"/>
    </location>
    <ligand>
        <name>CTP</name>
        <dbReference type="ChEBI" id="CHEBI:37563"/>
    </ligand>
</feature>
<protein>
    <recommendedName>
        <fullName evidence="3">Coenzyme A biosynthesis bifunctional protein CoaBC</fullName>
    </recommendedName>
    <alternativeName>
        <fullName evidence="3">DNA/pantothenate metabolism flavoprotein</fullName>
    </alternativeName>
    <alternativeName>
        <fullName evidence="3">Phosphopantothenoylcysteine synthetase/decarboxylase</fullName>
        <shortName evidence="3">PPCS-PPCDC</shortName>
    </alternativeName>
    <domain>
        <recommendedName>
            <fullName evidence="3">Phosphopantothenoylcysteine decarboxylase</fullName>
            <shortName evidence="3">PPC decarboxylase</shortName>
            <shortName evidence="3">PPC-DC</shortName>
            <ecNumber evidence="3">4.1.1.36</ecNumber>
        </recommendedName>
        <alternativeName>
            <fullName evidence="3">CoaC</fullName>
        </alternativeName>
    </domain>
    <domain>
        <recommendedName>
            <fullName evidence="3">Phosphopantothenate--cysteine ligase</fullName>
            <ecNumber evidence="3">6.3.2.5</ecNumber>
        </recommendedName>
        <alternativeName>
            <fullName evidence="3">CoaB</fullName>
        </alternativeName>
        <alternativeName>
            <fullName evidence="3">Phosphopantothenoylcysteine synthetase</fullName>
            <shortName evidence="3">PPC synthetase</shortName>
            <shortName evidence="3">PPC-S</shortName>
        </alternativeName>
    </domain>
</protein>
<name>A0A8D4VKM7_9GAMM</name>
<dbReference type="PANTHER" id="PTHR14359">
    <property type="entry name" value="HOMO-OLIGOMERIC FLAVIN CONTAINING CYS DECARBOXYLASE FAMILY"/>
    <property type="match status" value="1"/>
</dbReference>
<keyword evidence="8" id="KW-1185">Reference proteome</keyword>
<dbReference type="Pfam" id="PF02441">
    <property type="entry name" value="Flavoprotein"/>
    <property type="match status" value="1"/>
</dbReference>
<sequence>MADTASLQGKHILLGVTGGVAAYKAAELARQLKGAGSDVRVVMSRGAAAFIAPLTFQALTGQPVAMDLLDAGQESAMGHIDLARWADAVVIAPATAHCLAKLRAGLADDLLSTLCLATEAPILLAPAMNRAMWANPATAENVDVLRKRGLRFIGPEAGEQACGEVGLGRMSEPAAVVEALAGLFRPGCLAGLSVLVSAGPTREAIDPVRFLSNRSSGKMGYAVARAAAAAGARVTLVSGPTALSPPAVAEFVAVESAADMYQAVMARAASHDIYIGTAAVADYAPEYAAAGKIKKTAGELTLTLRKTRDILAAVAALPDKPYTVGFAAETDDLEGYARAKLAAKNLDMVAANWVGEGKAFEQDDNALEVFWPGGRRTLPTASKAVLAGRLIDLIAERYGARAAV</sequence>
<comment type="pathway">
    <text evidence="3 4">Cofactor biosynthesis; coenzyme A biosynthesis; CoA from (R)-pantothenate: step 2/5.</text>
</comment>
<dbReference type="GO" id="GO:0004632">
    <property type="term" value="F:phosphopantothenate--cysteine ligase activity"/>
    <property type="evidence" value="ECO:0007669"/>
    <property type="project" value="UniProtKB-UniRule"/>
</dbReference>
<reference evidence="7" key="1">
    <citation type="submission" date="2019-06" db="EMBL/GenBank/DDBJ databases">
        <title>Complete genome sequence of Methylogaea oryzae strain JCM16910.</title>
        <authorList>
            <person name="Asakawa S."/>
        </authorList>
    </citation>
    <scope>NUCLEOTIDE SEQUENCE</scope>
    <source>
        <strain evidence="7">E10</strain>
    </source>
</reference>
<evidence type="ECO:0000259" key="5">
    <source>
        <dbReference type="Pfam" id="PF02441"/>
    </source>
</evidence>
<comment type="cofactor">
    <cofactor evidence="3">
        <name>Mg(2+)</name>
        <dbReference type="ChEBI" id="CHEBI:18420"/>
    </cofactor>
</comment>
<evidence type="ECO:0000256" key="4">
    <source>
        <dbReference type="RuleBase" id="RU364078"/>
    </source>
</evidence>
<keyword evidence="3 4" id="KW-0285">Flavoprotein</keyword>
<dbReference type="GO" id="GO:0071513">
    <property type="term" value="C:phosphopantothenoylcysteine decarboxylase complex"/>
    <property type="evidence" value="ECO:0007669"/>
    <property type="project" value="TreeGrafter"/>
</dbReference>
<evidence type="ECO:0000313" key="7">
    <source>
        <dbReference type="EMBL" id="BBL69573.1"/>
    </source>
</evidence>
<feature type="domain" description="Flavoprotein" evidence="5">
    <location>
        <begin position="10"/>
        <end position="180"/>
    </location>
</feature>
<comment type="function">
    <text evidence="3">Catalyzes two sequential steps in the biosynthesis of coenzyme A. In the first step cysteine is conjugated to 4'-phosphopantothenate to form 4-phosphopantothenoylcysteine. In the second step the latter compound is decarboxylated to form 4'-phosphopantotheine.</text>
</comment>
<evidence type="ECO:0000256" key="3">
    <source>
        <dbReference type="HAMAP-Rule" id="MF_02225"/>
    </source>
</evidence>
<accession>A0A8D4VKM7</accession>
<dbReference type="EC" id="6.3.2.5" evidence="3"/>
<feature type="binding site" evidence="3">
    <location>
        <position position="326"/>
    </location>
    <ligand>
        <name>CTP</name>
        <dbReference type="ChEBI" id="CHEBI:37563"/>
    </ligand>
</feature>
<comment type="similarity">
    <text evidence="3 4">In the N-terminal section; belongs to the HFCD (homo-oligomeric flavin containing Cys decarboxylase) superfamily.</text>
</comment>
<dbReference type="InterPro" id="IPR005252">
    <property type="entry name" value="CoaBC"/>
</dbReference>
<keyword evidence="3" id="KW-0511">Multifunctional enzyme</keyword>
<dbReference type="GO" id="GO:0010181">
    <property type="term" value="F:FMN binding"/>
    <property type="evidence" value="ECO:0007669"/>
    <property type="project" value="UniProtKB-UniRule"/>
</dbReference>
<evidence type="ECO:0000256" key="2">
    <source>
        <dbReference type="ARBA" id="ARBA00023239"/>
    </source>
</evidence>
<dbReference type="GO" id="GO:0015937">
    <property type="term" value="P:coenzyme A biosynthetic process"/>
    <property type="evidence" value="ECO:0007669"/>
    <property type="project" value="UniProtKB-UniRule"/>
</dbReference>
<keyword evidence="3 4" id="KW-0288">FMN</keyword>
<feature type="domain" description="DNA/pantothenate metabolism flavoprotein C-terminal" evidence="6">
    <location>
        <begin position="189"/>
        <end position="396"/>
    </location>
</feature>
<proteinExistence type="inferred from homology"/>
<keyword evidence="2 3" id="KW-0456">Lyase</keyword>
<dbReference type="GO" id="GO:0046872">
    <property type="term" value="F:metal ion binding"/>
    <property type="evidence" value="ECO:0007669"/>
    <property type="project" value="UniProtKB-KW"/>
</dbReference>
<keyword evidence="3" id="KW-0479">Metal-binding</keyword>
<feature type="region of interest" description="Phosphopantothenoylcysteine decarboxylase" evidence="3">
    <location>
        <begin position="1"/>
        <end position="193"/>
    </location>
</feature>
<organism evidence="7 8">
    <name type="scientific">Methylogaea oryzae</name>
    <dbReference type="NCBI Taxonomy" id="1295382"/>
    <lineage>
        <taxon>Bacteria</taxon>
        <taxon>Pseudomonadati</taxon>
        <taxon>Pseudomonadota</taxon>
        <taxon>Gammaproteobacteria</taxon>
        <taxon>Methylococcales</taxon>
        <taxon>Methylococcaceae</taxon>
        <taxon>Methylogaea</taxon>
    </lineage>
</organism>
<dbReference type="Pfam" id="PF04127">
    <property type="entry name" value="DFP"/>
    <property type="match status" value="1"/>
</dbReference>
<dbReference type="InterPro" id="IPR003382">
    <property type="entry name" value="Flavoprotein"/>
</dbReference>
<keyword evidence="3 4" id="KW-0436">Ligase</keyword>
<feature type="binding site" evidence="3">
    <location>
        <position position="282"/>
    </location>
    <ligand>
        <name>CTP</name>
        <dbReference type="ChEBI" id="CHEBI:37563"/>
    </ligand>
</feature>
<dbReference type="EC" id="4.1.1.36" evidence="3"/>
<evidence type="ECO:0000259" key="6">
    <source>
        <dbReference type="Pfam" id="PF04127"/>
    </source>
</evidence>